<dbReference type="GO" id="GO:1990862">
    <property type="term" value="C:nuclear membrane complex Bqt3-Bqt4"/>
    <property type="evidence" value="ECO:0007669"/>
    <property type="project" value="InterPro"/>
</dbReference>
<gene>
    <name evidence="7" type="ORF">VPNG_01975</name>
</gene>
<evidence type="ECO:0000313" key="8">
    <source>
        <dbReference type="Proteomes" id="UP000285146"/>
    </source>
</evidence>
<protein>
    <recommendedName>
        <fullName evidence="6">HTH APSES-type domain-containing protein</fullName>
    </recommendedName>
</protein>
<evidence type="ECO:0000256" key="5">
    <source>
        <dbReference type="SAM" id="MobiDB-lite"/>
    </source>
</evidence>
<dbReference type="GO" id="GO:0030435">
    <property type="term" value="P:sporulation resulting in formation of a cellular spore"/>
    <property type="evidence" value="ECO:0007669"/>
    <property type="project" value="UniProtKB-KW"/>
</dbReference>
<evidence type="ECO:0000259" key="6">
    <source>
        <dbReference type="PROSITE" id="PS51299"/>
    </source>
</evidence>
<dbReference type="Proteomes" id="UP000285146">
    <property type="component" value="Unassembled WGS sequence"/>
</dbReference>
<dbReference type="InterPro" id="IPR003163">
    <property type="entry name" value="Tscrpt_reg_HTH_APSES-type"/>
</dbReference>
<dbReference type="InParanoid" id="A0A423XIP6"/>
<dbReference type="AlphaFoldDB" id="A0A423XIP6"/>
<evidence type="ECO:0000256" key="1">
    <source>
        <dbReference type="ARBA" id="ARBA00004123"/>
    </source>
</evidence>
<keyword evidence="3" id="KW-0539">Nucleus</keyword>
<dbReference type="PANTHER" id="PTHR38044:SF1">
    <property type="entry name" value="BOUQUET FORMATION PROTEIN 4"/>
    <property type="match status" value="1"/>
</dbReference>
<feature type="compositionally biased region" description="Basic and acidic residues" evidence="5">
    <location>
        <begin position="641"/>
        <end position="654"/>
    </location>
</feature>
<feature type="region of interest" description="Disordered" evidence="5">
    <location>
        <begin position="629"/>
        <end position="656"/>
    </location>
</feature>
<dbReference type="PANTHER" id="PTHR38044">
    <property type="entry name" value="BOUQUET FORMATION PROTEIN 4"/>
    <property type="match status" value="1"/>
</dbReference>
<dbReference type="OrthoDB" id="5213981at2759"/>
<dbReference type="STRING" id="1230097.A0A423XIP6"/>
<evidence type="ECO:0000256" key="4">
    <source>
        <dbReference type="ARBA" id="ARBA00023321"/>
    </source>
</evidence>
<reference evidence="7 8" key="1">
    <citation type="submission" date="2015-09" db="EMBL/GenBank/DDBJ databases">
        <title>Host preference determinants of Valsa canker pathogens revealed by comparative genomics.</title>
        <authorList>
            <person name="Yin Z."/>
            <person name="Huang L."/>
        </authorList>
    </citation>
    <scope>NUCLEOTIDE SEQUENCE [LARGE SCALE GENOMIC DNA]</scope>
    <source>
        <strain evidence="7 8">SXYLt</strain>
    </source>
</reference>
<dbReference type="InterPro" id="IPR018004">
    <property type="entry name" value="KilA/APSES_HTH"/>
</dbReference>
<proteinExistence type="predicted"/>
<sequence>MDDEQIFRISPGHSLPDGGACAKGDLWLQNLALRSKDNCPFGDDRVNNVDNDSSAIALSSSAPTLLSQHDDSECISDSDESFAAPPQLRDPYNFHNLLHSFDAPREDTADDYGPSFCQTDGPSDTMRQLPSKGNSILRRAEVPSRADLVARRRLRRIQRDAGTLDLASLEVPLPRGIVSAFFRPNQTSCFLMRRSSDGFLSAAAMFMAAFPKATKRELAREQDYVSAIPTTRLGHRPGNFWVHPEIALDLADDYCLRPYVDALLDPAEIPALTTSFNGDSQPVAAPPRYPPTAVATQPESPVPVDHAAIQMIGDGSPIGPDGKPLTRLFDHQMSLKHRGVCGHLLIGYNHTEQLCYLQGINPNTGMLEADLGSVVVTIEGVVYEKEGGERQGAGVVFCHNKQPWSRLTYLDSTCPQTKEQALLEALSQVLTLTKLLRVAMPHMREIRIMTSSAALCHLFCLGMDQLSAKNAAAAEEWLGKTDKSFWKEVDARWQDITDGRTGRPVDVRLWYVSDDTVEEAAETAIAEMYRFGGRDWYEEHGKGRDPLKVGNLHRALGSNTNGRNRGTNRAAAAENAIRPTLDQTRFIPPESIVDQGPEAISKWEIEMKMKYKQALLYLSVAAEGIQDLDSTKRTASRTRGRTREQDPTEGHTGESAESALEHAYQIAGVYCHRFLAENPAAIQSHAAGHGQEGDAMDVDVGGEDLAQAVVEMAMMGKELDEEEAEAYMDWE</sequence>
<dbReference type="GO" id="GO:0070197">
    <property type="term" value="P:meiotic attachment of telomere to nuclear envelope"/>
    <property type="evidence" value="ECO:0007669"/>
    <property type="project" value="InterPro"/>
</dbReference>
<dbReference type="EMBL" id="LKEB01000006">
    <property type="protein sequence ID" value="ROW16229.1"/>
    <property type="molecule type" value="Genomic_DNA"/>
</dbReference>
<dbReference type="SMART" id="SM01252">
    <property type="entry name" value="KilA-N"/>
    <property type="match status" value="1"/>
</dbReference>
<feature type="domain" description="HTH APSES-type" evidence="6">
    <location>
        <begin position="168"/>
        <end position="275"/>
    </location>
</feature>
<keyword evidence="2" id="KW-0749">Sporulation</keyword>
<dbReference type="GO" id="GO:0044820">
    <property type="term" value="P:mitotic telomere tethering at nuclear periphery"/>
    <property type="evidence" value="ECO:0007669"/>
    <property type="project" value="TreeGrafter"/>
</dbReference>
<organism evidence="7 8">
    <name type="scientific">Cytospora leucostoma</name>
    <dbReference type="NCBI Taxonomy" id="1230097"/>
    <lineage>
        <taxon>Eukaryota</taxon>
        <taxon>Fungi</taxon>
        <taxon>Dikarya</taxon>
        <taxon>Ascomycota</taxon>
        <taxon>Pezizomycotina</taxon>
        <taxon>Sordariomycetes</taxon>
        <taxon>Sordariomycetidae</taxon>
        <taxon>Diaporthales</taxon>
        <taxon>Cytosporaceae</taxon>
        <taxon>Cytospora</taxon>
    </lineage>
</organism>
<dbReference type="PROSITE" id="PS51299">
    <property type="entry name" value="HTH_APSES"/>
    <property type="match status" value="1"/>
</dbReference>
<dbReference type="SUPFAM" id="SSF54616">
    <property type="entry name" value="DNA-binding domain of Mlu1-box binding protein MBP1"/>
    <property type="match status" value="1"/>
</dbReference>
<dbReference type="GO" id="GO:0048315">
    <property type="term" value="P:conidium formation"/>
    <property type="evidence" value="ECO:0007669"/>
    <property type="project" value="UniProtKB-KW"/>
</dbReference>
<dbReference type="GO" id="GO:0003677">
    <property type="term" value="F:DNA binding"/>
    <property type="evidence" value="ECO:0007669"/>
    <property type="project" value="InterPro"/>
</dbReference>
<name>A0A423XIP6_9PEZI</name>
<keyword evidence="8" id="KW-1185">Reference proteome</keyword>
<dbReference type="InterPro" id="IPR036887">
    <property type="entry name" value="HTH_APSES_sf"/>
</dbReference>
<evidence type="ECO:0000313" key="7">
    <source>
        <dbReference type="EMBL" id="ROW16229.1"/>
    </source>
</evidence>
<comment type="caution">
    <text evidence="7">The sequence shown here is derived from an EMBL/GenBank/DDBJ whole genome shotgun (WGS) entry which is preliminary data.</text>
</comment>
<evidence type="ECO:0000256" key="3">
    <source>
        <dbReference type="ARBA" id="ARBA00023242"/>
    </source>
</evidence>
<evidence type="ECO:0000256" key="2">
    <source>
        <dbReference type="ARBA" id="ARBA00022969"/>
    </source>
</evidence>
<accession>A0A423XIP6</accession>
<dbReference type="InterPro" id="IPR037548">
    <property type="entry name" value="Bqt4"/>
</dbReference>
<feature type="region of interest" description="Disordered" evidence="5">
    <location>
        <begin position="61"/>
        <end position="82"/>
    </location>
</feature>
<keyword evidence="4" id="KW-0183">Conidiation</keyword>
<comment type="subcellular location">
    <subcellularLocation>
        <location evidence="1">Nucleus</location>
    </subcellularLocation>
</comment>